<evidence type="ECO:0000313" key="2">
    <source>
        <dbReference type="EMBL" id="KKN15909.1"/>
    </source>
</evidence>
<accession>A0A0F9ND40</accession>
<protein>
    <submittedName>
        <fullName evidence="2">Uncharacterized protein</fullName>
    </submittedName>
</protein>
<dbReference type="EMBL" id="LAZR01003666">
    <property type="protein sequence ID" value="KKN15909.1"/>
    <property type="molecule type" value="Genomic_DNA"/>
</dbReference>
<name>A0A0F9ND40_9ZZZZ</name>
<reference evidence="2" key="1">
    <citation type="journal article" date="2015" name="Nature">
        <title>Complex archaea that bridge the gap between prokaryotes and eukaryotes.</title>
        <authorList>
            <person name="Spang A."/>
            <person name="Saw J.H."/>
            <person name="Jorgensen S.L."/>
            <person name="Zaremba-Niedzwiedzka K."/>
            <person name="Martijn J."/>
            <person name="Lind A.E."/>
            <person name="van Eijk R."/>
            <person name="Schleper C."/>
            <person name="Guy L."/>
            <person name="Ettema T.J."/>
        </authorList>
    </citation>
    <scope>NUCLEOTIDE SEQUENCE</scope>
</reference>
<evidence type="ECO:0000256" key="1">
    <source>
        <dbReference type="SAM" id="Phobius"/>
    </source>
</evidence>
<gene>
    <name evidence="2" type="ORF">LCGC14_0981320</name>
</gene>
<feature type="transmembrane region" description="Helical" evidence="1">
    <location>
        <begin position="31"/>
        <end position="50"/>
    </location>
</feature>
<organism evidence="2">
    <name type="scientific">marine sediment metagenome</name>
    <dbReference type="NCBI Taxonomy" id="412755"/>
    <lineage>
        <taxon>unclassified sequences</taxon>
        <taxon>metagenomes</taxon>
        <taxon>ecological metagenomes</taxon>
    </lineage>
</organism>
<keyword evidence="1" id="KW-1133">Transmembrane helix</keyword>
<keyword evidence="1" id="KW-0472">Membrane</keyword>
<sequence length="173" mass="17471">MGSTKAIALGQVQSVTRLGLAADVATQTTTNLFTVAGTVILVAIFGRVVVQKENTAQTIRLGHVPTDSGVEAFLCAASATTLSDDVDTYYQITGNITDALIVAPAALGVSNISVNAAGLVGAPQGLLLTDGILRMTTAAANDNVGLINWTALYKRIAATGGGAPAPTDGMTVL</sequence>
<comment type="caution">
    <text evidence="2">The sequence shown here is derived from an EMBL/GenBank/DDBJ whole genome shotgun (WGS) entry which is preliminary data.</text>
</comment>
<keyword evidence="1" id="KW-0812">Transmembrane</keyword>
<dbReference type="AlphaFoldDB" id="A0A0F9ND40"/>
<proteinExistence type="predicted"/>